<accession>A0A2M9HJN5</accession>
<dbReference type="AlphaFoldDB" id="A0A2M9HJN5"/>
<dbReference type="EMBL" id="PEBJ01000002">
    <property type="protein sequence ID" value="PJM77032.1"/>
    <property type="molecule type" value="Genomic_DNA"/>
</dbReference>
<dbReference type="CDD" id="cd00118">
    <property type="entry name" value="LysM"/>
    <property type="match status" value="1"/>
</dbReference>
<dbReference type="InterPro" id="IPR018392">
    <property type="entry name" value="LysM"/>
</dbReference>
<dbReference type="OrthoDB" id="5084290at2"/>
<proteinExistence type="predicted"/>
<keyword evidence="1" id="KW-1133">Transmembrane helix</keyword>
<evidence type="ECO:0000313" key="3">
    <source>
        <dbReference type="EMBL" id="PJM77032.1"/>
    </source>
</evidence>
<dbReference type="InterPro" id="IPR036779">
    <property type="entry name" value="LysM_dom_sf"/>
</dbReference>
<feature type="transmembrane region" description="Helical" evidence="1">
    <location>
        <begin position="49"/>
        <end position="69"/>
    </location>
</feature>
<organism evidence="3 4">
    <name type="scientific">Bifidobacterium felsineum</name>
    <dbReference type="NCBI Taxonomy" id="2045440"/>
    <lineage>
        <taxon>Bacteria</taxon>
        <taxon>Bacillati</taxon>
        <taxon>Actinomycetota</taxon>
        <taxon>Actinomycetes</taxon>
        <taxon>Bifidobacteriales</taxon>
        <taxon>Bifidobacteriaceae</taxon>
        <taxon>Bifidobacterium</taxon>
    </lineage>
</organism>
<evidence type="ECO:0000259" key="2">
    <source>
        <dbReference type="PROSITE" id="PS51782"/>
    </source>
</evidence>
<dbReference type="Pfam" id="PF01476">
    <property type="entry name" value="LysM"/>
    <property type="match status" value="1"/>
</dbReference>
<name>A0A2M9HJN5_9BIFI</name>
<dbReference type="SMART" id="SM00257">
    <property type="entry name" value="LysM"/>
    <property type="match status" value="1"/>
</dbReference>
<keyword evidence="4" id="KW-1185">Reference proteome</keyword>
<protein>
    <submittedName>
        <fullName evidence="3">Peptidoglycan-binding protein LysM</fullName>
    </submittedName>
</protein>
<dbReference type="Gene3D" id="3.10.350.10">
    <property type="entry name" value="LysM domain"/>
    <property type="match status" value="1"/>
</dbReference>
<dbReference type="Proteomes" id="UP000229239">
    <property type="component" value="Unassembled WGS sequence"/>
</dbReference>
<evidence type="ECO:0000313" key="4">
    <source>
        <dbReference type="Proteomes" id="UP000229239"/>
    </source>
</evidence>
<dbReference type="PROSITE" id="PS51782">
    <property type="entry name" value="LYSM"/>
    <property type="match status" value="1"/>
</dbReference>
<gene>
    <name evidence="3" type="ORF">CSQ86_03730</name>
</gene>
<dbReference type="RefSeq" id="WP_100493799.1">
    <property type="nucleotide sequence ID" value="NZ_PEBJ01000002.1"/>
</dbReference>
<sequence>MTGSIAMAVIRDSAMDGATHRRAVSRGKDDAYVRIRENRQRMRARRRGIVMAMIVTVMLTWFVASVWTVEPARSDTGMTNVTTYTVKPGDTLWAYASSNTPQGQDVSETVDELIELNGLDSGSLRAGQRIVVPNE</sequence>
<evidence type="ECO:0000256" key="1">
    <source>
        <dbReference type="SAM" id="Phobius"/>
    </source>
</evidence>
<reference evidence="4" key="1">
    <citation type="submission" date="2017-10" db="EMBL/GenBank/DDBJ databases">
        <title>Draft genome sequences of strains TRE 1, TRE 9, TRE H and TRI 7, isolated from tamarins, belonging to four potential novel Bifidobacterium species.</title>
        <authorList>
            <person name="Mattarelli P."/>
            <person name="Modesto M."/>
            <person name="Puglisi E."/>
            <person name="Morelli L."/>
            <person name="Bonetti A."/>
            <person name="Spezio C."/>
            <person name="Sandri C."/>
        </authorList>
    </citation>
    <scope>NUCLEOTIDE SEQUENCE [LARGE SCALE GENOMIC DNA]</scope>
    <source>
        <strain evidence="4">TREH</strain>
    </source>
</reference>
<comment type="caution">
    <text evidence="3">The sequence shown here is derived from an EMBL/GenBank/DDBJ whole genome shotgun (WGS) entry which is preliminary data.</text>
</comment>
<keyword evidence="1" id="KW-0472">Membrane</keyword>
<keyword evidence="1" id="KW-0812">Transmembrane</keyword>
<feature type="domain" description="LysM" evidence="2">
    <location>
        <begin position="82"/>
        <end position="132"/>
    </location>
</feature>
<dbReference type="SUPFAM" id="SSF54106">
    <property type="entry name" value="LysM domain"/>
    <property type="match status" value="1"/>
</dbReference>